<name>A0AAV4R769_9ARAC</name>
<dbReference type="Proteomes" id="UP001054837">
    <property type="component" value="Unassembled WGS sequence"/>
</dbReference>
<reference evidence="2 3" key="1">
    <citation type="submission" date="2021-06" db="EMBL/GenBank/DDBJ databases">
        <title>Caerostris darwini draft genome.</title>
        <authorList>
            <person name="Kono N."/>
            <person name="Arakawa K."/>
        </authorList>
    </citation>
    <scope>NUCLEOTIDE SEQUENCE [LARGE SCALE GENOMIC DNA]</scope>
</reference>
<feature type="region of interest" description="Disordered" evidence="1">
    <location>
        <begin position="1"/>
        <end position="21"/>
    </location>
</feature>
<organism evidence="2 3">
    <name type="scientific">Caerostris darwini</name>
    <dbReference type="NCBI Taxonomy" id="1538125"/>
    <lineage>
        <taxon>Eukaryota</taxon>
        <taxon>Metazoa</taxon>
        <taxon>Ecdysozoa</taxon>
        <taxon>Arthropoda</taxon>
        <taxon>Chelicerata</taxon>
        <taxon>Arachnida</taxon>
        <taxon>Araneae</taxon>
        <taxon>Araneomorphae</taxon>
        <taxon>Entelegynae</taxon>
        <taxon>Araneoidea</taxon>
        <taxon>Araneidae</taxon>
        <taxon>Caerostris</taxon>
    </lineage>
</organism>
<dbReference type="AlphaFoldDB" id="A0AAV4R769"/>
<keyword evidence="3" id="KW-1185">Reference proteome</keyword>
<feature type="non-terminal residue" evidence="2">
    <location>
        <position position="1"/>
    </location>
</feature>
<gene>
    <name evidence="2" type="ORF">CDAR_443181</name>
</gene>
<evidence type="ECO:0000313" key="3">
    <source>
        <dbReference type="Proteomes" id="UP001054837"/>
    </source>
</evidence>
<evidence type="ECO:0000256" key="1">
    <source>
        <dbReference type="SAM" id="MobiDB-lite"/>
    </source>
</evidence>
<evidence type="ECO:0000313" key="2">
    <source>
        <dbReference type="EMBL" id="GIY16889.1"/>
    </source>
</evidence>
<accession>A0AAV4R769</accession>
<feature type="compositionally biased region" description="Acidic residues" evidence="1">
    <location>
        <begin position="1"/>
        <end position="12"/>
    </location>
</feature>
<protein>
    <submittedName>
        <fullName evidence="2">Uncharacterized protein</fullName>
    </submittedName>
</protein>
<sequence>CTPFDEEEELEDSNPKADSHCPTRIVMEMPHRTDRWGRQLKILQGTKERPNKEDMHFTCALYESVFGVFFSAMNSLLEAPRDR</sequence>
<dbReference type="EMBL" id="BPLQ01005742">
    <property type="protein sequence ID" value="GIY16889.1"/>
    <property type="molecule type" value="Genomic_DNA"/>
</dbReference>
<proteinExistence type="predicted"/>
<comment type="caution">
    <text evidence="2">The sequence shown here is derived from an EMBL/GenBank/DDBJ whole genome shotgun (WGS) entry which is preliminary data.</text>
</comment>